<dbReference type="EMBL" id="LR797362">
    <property type="protein sequence ID" value="CAB4210271.1"/>
    <property type="molecule type" value="Genomic_DNA"/>
</dbReference>
<dbReference type="EMBL" id="LR798374">
    <property type="protein sequence ID" value="CAB5227170.1"/>
    <property type="molecule type" value="Genomic_DNA"/>
</dbReference>
<sequence>MPNLFYIQNPTLPTFESWASQLRIDLPNYDIPKVNDKTNTVYYTVDNWWEWANQFIKNNNLDFAAPLPTRLSYPNKDDWKKWVLFLVSSTSFFAIA</sequence>
<evidence type="ECO:0000313" key="2">
    <source>
        <dbReference type="EMBL" id="CAB4176388.1"/>
    </source>
</evidence>
<evidence type="ECO:0000313" key="1">
    <source>
        <dbReference type="EMBL" id="CAB4168980.1"/>
    </source>
</evidence>
<dbReference type="EMBL" id="LR796935">
    <property type="protein sequence ID" value="CAB4176388.1"/>
    <property type="molecule type" value="Genomic_DNA"/>
</dbReference>
<gene>
    <name evidence="3" type="ORF">UFOVP1074_11</name>
    <name evidence="4" type="ORF">UFOVP1310_4</name>
    <name evidence="5" type="ORF">UFOVP1424_2</name>
    <name evidence="6" type="ORF">UFOVP1521_2</name>
    <name evidence="1" type="ORF">UFOVP899_27</name>
    <name evidence="2" type="ORF">UFOVP987_26</name>
</gene>
<name>A0A6J5PAT7_9CAUD</name>
<protein>
    <submittedName>
        <fullName evidence="1">Uncharacterized protein</fullName>
    </submittedName>
</protein>
<evidence type="ECO:0000313" key="3">
    <source>
        <dbReference type="EMBL" id="CAB4180826.1"/>
    </source>
</evidence>
<accession>A0A6J5PAT7</accession>
<dbReference type="EMBL" id="LR797262">
    <property type="protein sequence ID" value="CAB4197490.1"/>
    <property type="molecule type" value="Genomic_DNA"/>
</dbReference>
<organism evidence="1">
    <name type="scientific">uncultured Caudovirales phage</name>
    <dbReference type="NCBI Taxonomy" id="2100421"/>
    <lineage>
        <taxon>Viruses</taxon>
        <taxon>Duplodnaviria</taxon>
        <taxon>Heunggongvirae</taxon>
        <taxon>Uroviricota</taxon>
        <taxon>Caudoviricetes</taxon>
        <taxon>Peduoviridae</taxon>
        <taxon>Maltschvirus</taxon>
        <taxon>Maltschvirus maltsch</taxon>
    </lineage>
</organism>
<evidence type="ECO:0000313" key="4">
    <source>
        <dbReference type="EMBL" id="CAB4197490.1"/>
    </source>
</evidence>
<dbReference type="EMBL" id="LR796840">
    <property type="protein sequence ID" value="CAB4168980.1"/>
    <property type="molecule type" value="Genomic_DNA"/>
</dbReference>
<dbReference type="EMBL" id="LR797006">
    <property type="protein sequence ID" value="CAB4180826.1"/>
    <property type="molecule type" value="Genomic_DNA"/>
</dbReference>
<reference evidence="1" key="1">
    <citation type="submission" date="2020-05" db="EMBL/GenBank/DDBJ databases">
        <authorList>
            <person name="Chiriac C."/>
            <person name="Salcher M."/>
            <person name="Ghai R."/>
            <person name="Kavagutti S V."/>
        </authorList>
    </citation>
    <scope>NUCLEOTIDE SEQUENCE</scope>
</reference>
<evidence type="ECO:0000313" key="5">
    <source>
        <dbReference type="EMBL" id="CAB4210271.1"/>
    </source>
</evidence>
<proteinExistence type="predicted"/>
<evidence type="ECO:0000313" key="6">
    <source>
        <dbReference type="EMBL" id="CAB5227170.1"/>
    </source>
</evidence>